<dbReference type="Proteomes" id="UP001335648">
    <property type="component" value="Unassembled WGS sequence"/>
</dbReference>
<proteinExistence type="predicted"/>
<evidence type="ECO:0000256" key="1">
    <source>
        <dbReference type="SAM" id="MobiDB-lite"/>
    </source>
</evidence>
<accession>A0AAN8G5H1</accession>
<gene>
    <name evidence="2" type="ORF">CesoFtcFv8_027874</name>
</gene>
<evidence type="ECO:0000313" key="2">
    <source>
        <dbReference type="EMBL" id="KAK5875393.1"/>
    </source>
</evidence>
<organism evidence="2 3">
    <name type="scientific">Champsocephalus esox</name>
    <name type="common">pike icefish</name>
    <dbReference type="NCBI Taxonomy" id="159716"/>
    <lineage>
        <taxon>Eukaryota</taxon>
        <taxon>Metazoa</taxon>
        <taxon>Chordata</taxon>
        <taxon>Craniata</taxon>
        <taxon>Vertebrata</taxon>
        <taxon>Euteleostomi</taxon>
        <taxon>Actinopterygii</taxon>
        <taxon>Neopterygii</taxon>
        <taxon>Teleostei</taxon>
        <taxon>Neoteleostei</taxon>
        <taxon>Acanthomorphata</taxon>
        <taxon>Eupercaria</taxon>
        <taxon>Perciformes</taxon>
        <taxon>Notothenioidei</taxon>
        <taxon>Channichthyidae</taxon>
        <taxon>Champsocephalus</taxon>
    </lineage>
</organism>
<reference evidence="2 3" key="1">
    <citation type="journal article" date="2023" name="Mol. Biol. Evol.">
        <title>Genomics of Secondarily Temperate Adaptation in the Only Non-Antarctic Icefish.</title>
        <authorList>
            <person name="Rivera-Colon A.G."/>
            <person name="Rayamajhi N."/>
            <person name="Minhas B.F."/>
            <person name="Madrigal G."/>
            <person name="Bilyk K.T."/>
            <person name="Yoon V."/>
            <person name="Hune M."/>
            <person name="Gregory S."/>
            <person name="Cheng C.H.C."/>
            <person name="Catchen J.M."/>
        </authorList>
    </citation>
    <scope>NUCLEOTIDE SEQUENCE [LARGE SCALE GENOMIC DNA]</scope>
    <source>
        <strain evidence="2">JC2023a</strain>
    </source>
</reference>
<evidence type="ECO:0000313" key="3">
    <source>
        <dbReference type="Proteomes" id="UP001335648"/>
    </source>
</evidence>
<dbReference type="AlphaFoldDB" id="A0AAN8G5H1"/>
<protein>
    <submittedName>
        <fullName evidence="2">Uncharacterized protein</fullName>
    </submittedName>
</protein>
<sequence>MLFKQYGAQVISACLFSAGARERRCSARGRRGQYQDENRHLHKSRRKNEGEQPIKLIHSRVNRTEVRKKEVRIGDIKGTEKRRRWKETGRGMMDQTDSLMVLIQAKATVEMKASLPRYPAVTLTLGQSPTSDLMTPPA</sequence>
<keyword evidence="3" id="KW-1185">Reference proteome</keyword>
<feature type="region of interest" description="Disordered" evidence="1">
    <location>
        <begin position="27"/>
        <end position="52"/>
    </location>
</feature>
<dbReference type="EMBL" id="JAULUE010002069">
    <property type="protein sequence ID" value="KAK5875393.1"/>
    <property type="molecule type" value="Genomic_DNA"/>
</dbReference>
<name>A0AAN8G5H1_9TELE</name>
<comment type="caution">
    <text evidence="2">The sequence shown here is derived from an EMBL/GenBank/DDBJ whole genome shotgun (WGS) entry which is preliminary data.</text>
</comment>